<evidence type="ECO:0000256" key="3">
    <source>
        <dbReference type="ARBA" id="ARBA00022475"/>
    </source>
</evidence>
<keyword evidence="6" id="KW-0915">Sodium</keyword>
<feature type="transmembrane region" description="Helical" evidence="11">
    <location>
        <begin position="365"/>
        <end position="386"/>
    </location>
</feature>
<evidence type="ECO:0000256" key="12">
    <source>
        <dbReference type="SAM" id="SignalP"/>
    </source>
</evidence>
<feature type="transmembrane region" description="Helical" evidence="11">
    <location>
        <begin position="295"/>
        <end position="316"/>
    </location>
</feature>
<comment type="subcellular location">
    <subcellularLocation>
        <location evidence="1">Cell membrane</location>
        <topology evidence="1">Multi-pass membrane protein</topology>
    </subcellularLocation>
</comment>
<accession>A0A9W5TEQ1</accession>
<feature type="signal peptide" evidence="12">
    <location>
        <begin position="1"/>
        <end position="26"/>
    </location>
</feature>
<dbReference type="Proteomes" id="UP001057455">
    <property type="component" value="Unassembled WGS sequence"/>
</dbReference>
<feature type="transmembrane region" description="Helical" evidence="11">
    <location>
        <begin position="488"/>
        <end position="509"/>
    </location>
</feature>
<dbReference type="InterPro" id="IPR006153">
    <property type="entry name" value="Cation/H_exchanger_TM"/>
</dbReference>
<evidence type="ECO:0000256" key="9">
    <source>
        <dbReference type="ARBA" id="ARBA00023201"/>
    </source>
</evidence>
<dbReference type="GO" id="GO:0015386">
    <property type="term" value="F:potassium:proton antiporter activity"/>
    <property type="evidence" value="ECO:0007669"/>
    <property type="project" value="TreeGrafter"/>
</dbReference>
<reference evidence="14" key="1">
    <citation type="submission" date="2019-12" db="EMBL/GenBank/DDBJ databases">
        <title>Genome sequence of Babesia ovis.</title>
        <authorList>
            <person name="Yamagishi J."/>
            <person name="Sevinc F."/>
            <person name="Xuan X."/>
        </authorList>
    </citation>
    <scope>NUCLEOTIDE SEQUENCE</scope>
    <source>
        <strain evidence="14">Selcuk</strain>
    </source>
</reference>
<evidence type="ECO:0000256" key="6">
    <source>
        <dbReference type="ARBA" id="ARBA00023053"/>
    </source>
</evidence>
<name>A0A9W5TEQ1_BABOV</name>
<feature type="region of interest" description="Disordered" evidence="10">
    <location>
        <begin position="707"/>
        <end position="746"/>
    </location>
</feature>
<evidence type="ECO:0000256" key="10">
    <source>
        <dbReference type="SAM" id="MobiDB-lite"/>
    </source>
</evidence>
<feature type="transmembrane region" description="Helical" evidence="11">
    <location>
        <begin position="336"/>
        <end position="353"/>
    </location>
</feature>
<dbReference type="GO" id="GO:0005886">
    <property type="term" value="C:plasma membrane"/>
    <property type="evidence" value="ECO:0007669"/>
    <property type="project" value="UniProtKB-SubCell"/>
</dbReference>
<protein>
    <submittedName>
        <fullName evidence="14">Sodium hydrogen exchanger</fullName>
    </submittedName>
</protein>
<proteinExistence type="predicted"/>
<evidence type="ECO:0000256" key="7">
    <source>
        <dbReference type="ARBA" id="ARBA00023065"/>
    </source>
</evidence>
<feature type="region of interest" description="Disordered" evidence="10">
    <location>
        <begin position="781"/>
        <end position="801"/>
    </location>
</feature>
<evidence type="ECO:0000259" key="13">
    <source>
        <dbReference type="Pfam" id="PF00999"/>
    </source>
</evidence>
<dbReference type="GO" id="GO:0051453">
    <property type="term" value="P:regulation of intracellular pH"/>
    <property type="evidence" value="ECO:0007669"/>
    <property type="project" value="TreeGrafter"/>
</dbReference>
<keyword evidence="12" id="KW-0732">Signal</keyword>
<dbReference type="EMBL" id="BLIY01000017">
    <property type="protein sequence ID" value="GFE54954.1"/>
    <property type="molecule type" value="Genomic_DNA"/>
</dbReference>
<evidence type="ECO:0000256" key="5">
    <source>
        <dbReference type="ARBA" id="ARBA00022989"/>
    </source>
</evidence>
<dbReference type="Gene3D" id="6.10.140.1330">
    <property type="match status" value="1"/>
</dbReference>
<dbReference type="GO" id="GO:0098719">
    <property type="term" value="P:sodium ion import across plasma membrane"/>
    <property type="evidence" value="ECO:0007669"/>
    <property type="project" value="TreeGrafter"/>
</dbReference>
<evidence type="ECO:0000313" key="15">
    <source>
        <dbReference type="Proteomes" id="UP001057455"/>
    </source>
</evidence>
<evidence type="ECO:0000256" key="11">
    <source>
        <dbReference type="SAM" id="Phobius"/>
    </source>
</evidence>
<keyword evidence="2" id="KW-0813">Transport</keyword>
<sequence>MVHLHYTPLLLILSIIVGCLTTTVDGQLAAGATINNKDGSTRPIIRGGLSSDGAAVIWESTEGVTDSQVTLLGVEDSTVEEQANFTDHPFSTHSTDAGQGNLSADTQLPNEEYTLELNAIQLKQADATQALHSKDNLDSGGLKPVGETENTGKTPTAVPPHVAQLIVLACFICLSACVLQFIISKINNKIPISIACFIFGMITYGFTKLFEPYGLDDPLSLSINNIRHIDSSVLYYGVLPILLYEATQDINWYAFCNFFLGGISLAIIGVVLQVCLLGVLFYLLNICPKNITISFLLASILSSTDPVAVLAVLNGVNAHPKLASMFNGESLINDGSSVLLFQFFHLLLVGESLPIWHHGLVFCKLLILSPLLGMLVGAIVTIWISIFRKYHSAQCLAVVTTAHLLYFVSEYSLNSSGPLAIVCYGLFIKAYGFIAFDREALEKHHHFVEGIALVANSAVFMISGALTIGMLQSQLQSAGVLSQLGKLIGIYILLTLARALMILVFKPLLSYVGYGLNCKEIILFIWGGLRGAIVLVMGLRLESDPNTPDEVSDLLAFYIGGNVMLILLIQGLTFEMLYRILHPYPMKPFRRVYLLKVMKVIDRDFSLEVDWLRTHWLFKNTDAVEYASSLVPKMATIRWNATGNLEFEVPDIDNVFIGRPMTSPIQTHVFQEGIHFEAMPHVDRCNTLYSCSVESDDDISEKDLSVPRVLSQVGNNPTTSLSRGSPTPHLSTNRSSSQVEDVSDEDVTDRPLLAYSILSNSGPKETARYDPKRYLQLLEHSVTDEPEASQESNRPYTTLSSLTNESAPLGVLQHVASFDSSLPAENRLTRSDTDATINLDNLFQRPVHKRYVASTVVPRMESDDHLFEDSEFEFNDGNASDTGPSAVRRVLRKDQEGELYIMIFNAFSDMYNKLYHSALIDGGSLLILQNTLDTSSDFALKKLQKRSIAAWVAVLAEAPPESNFVDGDEGVEGMDGFEFEWFVLHSMVEKRMRHMDGWLGMHFLIFSQHNIVQSVLELLVAYIDVHQHLLVRGGRNLELLLEGKLLRSYRAQIEKAKLYIATLHKRFPHDFGHGLVTMAACMMLRIKRDVVNEQSTQGLLLEEDRVRVVEVLDDQLFNVATTHNRISMFKRLFRRAFYKVTCWHYWCSASG</sequence>
<keyword evidence="7" id="KW-0406">Ion transport</keyword>
<feature type="transmembrane region" description="Helical" evidence="11">
    <location>
        <begin position="448"/>
        <end position="468"/>
    </location>
</feature>
<gene>
    <name evidence="14" type="ORF">BaOVIS_023580</name>
</gene>
<evidence type="ECO:0000256" key="1">
    <source>
        <dbReference type="ARBA" id="ARBA00004651"/>
    </source>
</evidence>
<dbReference type="PANTHER" id="PTHR10110">
    <property type="entry name" value="SODIUM/HYDROGEN EXCHANGER"/>
    <property type="match status" value="1"/>
</dbReference>
<feature type="transmembrane region" description="Helical" evidence="11">
    <location>
        <begin position="559"/>
        <end position="581"/>
    </location>
</feature>
<feature type="chain" id="PRO_5040941396" evidence="12">
    <location>
        <begin position="27"/>
        <end position="1151"/>
    </location>
</feature>
<dbReference type="PANTHER" id="PTHR10110:SF86">
    <property type="entry name" value="SODIUM_HYDROGEN EXCHANGER 7"/>
    <property type="match status" value="1"/>
</dbReference>
<evidence type="ECO:0000256" key="2">
    <source>
        <dbReference type="ARBA" id="ARBA00022448"/>
    </source>
</evidence>
<keyword evidence="9" id="KW-0739">Sodium transport</keyword>
<feature type="transmembrane region" description="Helical" evidence="11">
    <location>
        <begin position="521"/>
        <end position="539"/>
    </location>
</feature>
<feature type="compositionally biased region" description="Polar residues" evidence="10">
    <location>
        <begin position="712"/>
        <end position="734"/>
    </location>
</feature>
<keyword evidence="15" id="KW-1185">Reference proteome</keyword>
<feature type="transmembrane region" description="Helical" evidence="11">
    <location>
        <begin position="417"/>
        <end position="436"/>
    </location>
</feature>
<feature type="transmembrane region" description="Helical" evidence="11">
    <location>
        <begin position="252"/>
        <end position="283"/>
    </location>
</feature>
<dbReference type="AlphaFoldDB" id="A0A9W5TEQ1"/>
<evidence type="ECO:0000313" key="14">
    <source>
        <dbReference type="EMBL" id="GFE54954.1"/>
    </source>
</evidence>
<feature type="domain" description="Cation/H+ exchanger transmembrane" evidence="13">
    <location>
        <begin position="177"/>
        <end position="577"/>
    </location>
</feature>
<keyword evidence="3" id="KW-1003">Cell membrane</keyword>
<feature type="transmembrane region" description="Helical" evidence="11">
    <location>
        <begin position="190"/>
        <end position="210"/>
    </location>
</feature>
<keyword evidence="8 11" id="KW-0472">Membrane</keyword>
<evidence type="ECO:0000256" key="4">
    <source>
        <dbReference type="ARBA" id="ARBA00022692"/>
    </source>
</evidence>
<dbReference type="Pfam" id="PF00999">
    <property type="entry name" value="Na_H_Exchanger"/>
    <property type="match status" value="1"/>
</dbReference>
<feature type="transmembrane region" description="Helical" evidence="11">
    <location>
        <begin position="162"/>
        <end position="183"/>
    </location>
</feature>
<comment type="caution">
    <text evidence="14">The sequence shown here is derived from an EMBL/GenBank/DDBJ whole genome shotgun (WGS) entry which is preliminary data.</text>
</comment>
<dbReference type="InterPro" id="IPR018422">
    <property type="entry name" value="Cation/H_exchanger_CPA1"/>
</dbReference>
<dbReference type="GO" id="GO:0015385">
    <property type="term" value="F:sodium:proton antiporter activity"/>
    <property type="evidence" value="ECO:0007669"/>
    <property type="project" value="InterPro"/>
</dbReference>
<organism evidence="14 15">
    <name type="scientific">Babesia ovis</name>
    <dbReference type="NCBI Taxonomy" id="5869"/>
    <lineage>
        <taxon>Eukaryota</taxon>
        <taxon>Sar</taxon>
        <taxon>Alveolata</taxon>
        <taxon>Apicomplexa</taxon>
        <taxon>Aconoidasida</taxon>
        <taxon>Piroplasmida</taxon>
        <taxon>Babesiidae</taxon>
        <taxon>Babesia</taxon>
    </lineage>
</organism>
<keyword evidence="5 11" id="KW-1133">Transmembrane helix</keyword>
<dbReference type="OrthoDB" id="441412at2759"/>
<feature type="compositionally biased region" description="Polar residues" evidence="10">
    <location>
        <begin position="789"/>
        <end position="801"/>
    </location>
</feature>
<keyword evidence="4 11" id="KW-0812">Transmembrane</keyword>
<evidence type="ECO:0000256" key="8">
    <source>
        <dbReference type="ARBA" id="ARBA00023136"/>
    </source>
</evidence>